<evidence type="ECO:0000259" key="11">
    <source>
        <dbReference type="PROSITE" id="PS50011"/>
    </source>
</evidence>
<dbReference type="SUPFAM" id="SSF56112">
    <property type="entry name" value="Protein kinase-like (PK-like)"/>
    <property type="match status" value="1"/>
</dbReference>
<dbReference type="Gene3D" id="3.30.200.20">
    <property type="entry name" value="Phosphorylase Kinase, domain 1"/>
    <property type="match status" value="1"/>
</dbReference>
<dbReference type="EMBL" id="BEGY01000136">
    <property type="protein sequence ID" value="GAX84812.1"/>
    <property type="molecule type" value="Genomic_DNA"/>
</dbReference>
<proteinExistence type="inferred from homology"/>
<gene>
    <name evidence="12" type="ORF">CEUSTIGMA_g12233.t1</name>
</gene>
<organism evidence="12 13">
    <name type="scientific">Chlamydomonas eustigma</name>
    <dbReference type="NCBI Taxonomy" id="1157962"/>
    <lineage>
        <taxon>Eukaryota</taxon>
        <taxon>Viridiplantae</taxon>
        <taxon>Chlorophyta</taxon>
        <taxon>core chlorophytes</taxon>
        <taxon>Chlorophyceae</taxon>
        <taxon>CS clade</taxon>
        <taxon>Chlamydomonadales</taxon>
        <taxon>Chlamydomonadaceae</taxon>
        <taxon>Chlamydomonas</taxon>
    </lineage>
</organism>
<evidence type="ECO:0000256" key="4">
    <source>
        <dbReference type="ARBA" id="ARBA00022741"/>
    </source>
</evidence>
<accession>A0A250XPG3</accession>
<keyword evidence="4 8" id="KW-0547">Nucleotide-binding</keyword>
<sequence length="497" mass="54338">MSKEEENRESLHGETAAKRQAITELLFFASVGDLYRCRKITTAWGLQLTDPKTADYDKRTPLHLAAAEGAYSVVAWLLSKGVDVNPIDRFSRTPLEDAVRGDHGEVATVLIQNGGKVIGKDNELVELADSPLAGNVRLFTGYDPEWEIDPAHLILQEKIGEGEFGVVHKAKWHGTVVAVKILKDTGAVAIGDFKTELNVLLKVHHTHTVQFLGAVTKHQPFMIVTEFMTGGSLLDFFKSNSTFSQWRALQLALDCARGLAYLHNRSPQAVIHRDLKPANLMLGGPKIFNSYHKKLLQEEMGVLKIADFGLSKSLKLGRPQNKGDPSSKSALDGSGSGHTGGAAVGGKGAAEGSVGGPHASAKSVSAPAYKLTGETGSYRFMAPEVFRHEQYNNKVDVYGFAMIAYQLFEGVPPFYNYDPVEAARAASLEHKRPQWGVNKKNIVVPPKIRALVEQCWTADHEQRPEFEEVVEVLESIARDLQPTVSDGVQESGCCSLQ</sequence>
<dbReference type="Gene3D" id="1.10.510.10">
    <property type="entry name" value="Transferase(Phosphotransferase) domain 1"/>
    <property type="match status" value="1"/>
</dbReference>
<keyword evidence="13" id="KW-1185">Reference proteome</keyword>
<evidence type="ECO:0000256" key="5">
    <source>
        <dbReference type="ARBA" id="ARBA00022777"/>
    </source>
</evidence>
<evidence type="ECO:0000256" key="10">
    <source>
        <dbReference type="SAM" id="MobiDB-lite"/>
    </source>
</evidence>
<feature type="region of interest" description="Disordered" evidence="10">
    <location>
        <begin position="316"/>
        <end position="361"/>
    </location>
</feature>
<dbReference type="SMART" id="SM00220">
    <property type="entry name" value="S_TKc"/>
    <property type="match status" value="1"/>
</dbReference>
<name>A0A250XPG3_9CHLO</name>
<evidence type="ECO:0000256" key="8">
    <source>
        <dbReference type="PROSITE-ProRule" id="PRU10141"/>
    </source>
</evidence>
<comment type="caution">
    <text evidence="12">The sequence shown here is derived from an EMBL/GenBank/DDBJ whole genome shotgun (WGS) entry which is preliminary data.</text>
</comment>
<dbReference type="InterPro" id="IPR008271">
    <property type="entry name" value="Ser/Thr_kinase_AS"/>
</dbReference>
<dbReference type="InterPro" id="IPR017441">
    <property type="entry name" value="Protein_kinase_ATP_BS"/>
</dbReference>
<keyword evidence="5" id="KW-0418">Kinase</keyword>
<feature type="binding site" evidence="8">
    <location>
        <position position="180"/>
    </location>
    <ligand>
        <name>ATP</name>
        <dbReference type="ChEBI" id="CHEBI:30616"/>
    </ligand>
</feature>
<protein>
    <recommendedName>
        <fullName evidence="11">Protein kinase domain-containing protein</fullName>
    </recommendedName>
</protein>
<evidence type="ECO:0000313" key="13">
    <source>
        <dbReference type="Proteomes" id="UP000232323"/>
    </source>
</evidence>
<dbReference type="OrthoDB" id="4062651at2759"/>
<dbReference type="PROSITE" id="PS50297">
    <property type="entry name" value="ANK_REP_REGION"/>
    <property type="match status" value="1"/>
</dbReference>
<evidence type="ECO:0000256" key="1">
    <source>
        <dbReference type="ARBA" id="ARBA00005843"/>
    </source>
</evidence>
<dbReference type="PROSITE" id="PS00108">
    <property type="entry name" value="PROTEIN_KINASE_ST"/>
    <property type="match status" value="1"/>
</dbReference>
<feature type="repeat" description="ANK" evidence="7">
    <location>
        <begin position="57"/>
        <end position="89"/>
    </location>
</feature>
<evidence type="ECO:0000313" key="12">
    <source>
        <dbReference type="EMBL" id="GAX84812.1"/>
    </source>
</evidence>
<dbReference type="PROSITE" id="PS50088">
    <property type="entry name" value="ANK_REPEAT"/>
    <property type="match status" value="1"/>
</dbReference>
<dbReference type="STRING" id="1157962.A0A250XPG3"/>
<dbReference type="Proteomes" id="UP000232323">
    <property type="component" value="Unassembled WGS sequence"/>
</dbReference>
<dbReference type="PANTHER" id="PTHR44329:SF140">
    <property type="entry name" value="INACTIVE PROTEIN TYROSINE KINASE PTKL"/>
    <property type="match status" value="1"/>
</dbReference>
<dbReference type="GO" id="GO:0004674">
    <property type="term" value="F:protein serine/threonine kinase activity"/>
    <property type="evidence" value="ECO:0007669"/>
    <property type="project" value="UniProtKB-KW"/>
</dbReference>
<dbReference type="InterPro" id="IPR036770">
    <property type="entry name" value="Ankyrin_rpt-contain_sf"/>
</dbReference>
<dbReference type="Pfam" id="PF07714">
    <property type="entry name" value="PK_Tyr_Ser-Thr"/>
    <property type="match status" value="2"/>
</dbReference>
<dbReference type="SUPFAM" id="SSF48403">
    <property type="entry name" value="Ankyrin repeat"/>
    <property type="match status" value="1"/>
</dbReference>
<dbReference type="InterPro" id="IPR051681">
    <property type="entry name" value="Ser/Thr_Kinases-Pseudokinases"/>
</dbReference>
<dbReference type="FunFam" id="3.30.200.20:FF:000180">
    <property type="entry name" value="serine/threonine-protein kinase STY46-like"/>
    <property type="match status" value="1"/>
</dbReference>
<evidence type="ECO:0000256" key="6">
    <source>
        <dbReference type="ARBA" id="ARBA00022840"/>
    </source>
</evidence>
<dbReference type="AlphaFoldDB" id="A0A250XPG3"/>
<dbReference type="InterPro" id="IPR002110">
    <property type="entry name" value="Ankyrin_rpt"/>
</dbReference>
<dbReference type="PROSITE" id="PS00107">
    <property type="entry name" value="PROTEIN_KINASE_ATP"/>
    <property type="match status" value="1"/>
</dbReference>
<dbReference type="InterPro" id="IPR000719">
    <property type="entry name" value="Prot_kinase_dom"/>
</dbReference>
<dbReference type="PIRSF" id="PIRSF000654">
    <property type="entry name" value="Integrin-linked_kinase"/>
    <property type="match status" value="1"/>
</dbReference>
<dbReference type="InterPro" id="IPR001245">
    <property type="entry name" value="Ser-Thr/Tyr_kinase_cat_dom"/>
</dbReference>
<dbReference type="Gene3D" id="1.25.40.20">
    <property type="entry name" value="Ankyrin repeat-containing domain"/>
    <property type="match status" value="1"/>
</dbReference>
<evidence type="ECO:0000256" key="3">
    <source>
        <dbReference type="ARBA" id="ARBA00022679"/>
    </source>
</evidence>
<dbReference type="GO" id="GO:0005524">
    <property type="term" value="F:ATP binding"/>
    <property type="evidence" value="ECO:0007669"/>
    <property type="project" value="UniProtKB-UniRule"/>
</dbReference>
<evidence type="ECO:0000256" key="9">
    <source>
        <dbReference type="RuleBase" id="RU000304"/>
    </source>
</evidence>
<keyword evidence="2 9" id="KW-0723">Serine/threonine-protein kinase</keyword>
<dbReference type="Pfam" id="PF12796">
    <property type="entry name" value="Ank_2"/>
    <property type="match status" value="1"/>
</dbReference>
<keyword evidence="6 8" id="KW-0067">ATP-binding</keyword>
<comment type="similarity">
    <text evidence="1">Belongs to the protein kinase superfamily. TKL Ser/Thr protein kinase family.</text>
</comment>
<dbReference type="PANTHER" id="PTHR44329">
    <property type="entry name" value="SERINE/THREONINE-PROTEIN KINASE TNNI3K-RELATED"/>
    <property type="match status" value="1"/>
</dbReference>
<feature type="domain" description="Protein kinase" evidence="11">
    <location>
        <begin position="153"/>
        <end position="484"/>
    </location>
</feature>
<evidence type="ECO:0000256" key="7">
    <source>
        <dbReference type="PROSITE-ProRule" id="PRU00023"/>
    </source>
</evidence>
<dbReference type="PROSITE" id="PS50011">
    <property type="entry name" value="PROTEIN_KINASE_DOM"/>
    <property type="match status" value="1"/>
</dbReference>
<keyword evidence="3" id="KW-0808">Transferase</keyword>
<dbReference type="SMART" id="SM00248">
    <property type="entry name" value="ANK"/>
    <property type="match status" value="2"/>
</dbReference>
<evidence type="ECO:0000256" key="2">
    <source>
        <dbReference type="ARBA" id="ARBA00022527"/>
    </source>
</evidence>
<keyword evidence="7" id="KW-0040">ANK repeat</keyword>
<dbReference type="InterPro" id="IPR011009">
    <property type="entry name" value="Kinase-like_dom_sf"/>
</dbReference>
<reference evidence="12 13" key="1">
    <citation type="submission" date="2017-08" db="EMBL/GenBank/DDBJ databases">
        <title>Acidophilic green algal genome provides insights into adaptation to an acidic environment.</title>
        <authorList>
            <person name="Hirooka S."/>
            <person name="Hirose Y."/>
            <person name="Kanesaki Y."/>
            <person name="Higuchi S."/>
            <person name="Fujiwara T."/>
            <person name="Onuma R."/>
            <person name="Era A."/>
            <person name="Ohbayashi R."/>
            <person name="Uzuka A."/>
            <person name="Nozaki H."/>
            <person name="Yoshikawa H."/>
            <person name="Miyagishima S.Y."/>
        </authorList>
    </citation>
    <scope>NUCLEOTIDE SEQUENCE [LARGE SCALE GENOMIC DNA]</scope>
    <source>
        <strain evidence="12 13">NIES-2499</strain>
    </source>
</reference>
<feature type="compositionally biased region" description="Gly residues" evidence="10">
    <location>
        <begin position="334"/>
        <end position="355"/>
    </location>
</feature>